<accession>A0A923RNL6</accession>
<feature type="transmembrane region" description="Helical" evidence="1">
    <location>
        <begin position="161"/>
        <end position="177"/>
    </location>
</feature>
<feature type="transmembrane region" description="Helical" evidence="1">
    <location>
        <begin position="206"/>
        <end position="222"/>
    </location>
</feature>
<feature type="transmembrane region" description="Helical" evidence="1">
    <location>
        <begin position="374"/>
        <end position="391"/>
    </location>
</feature>
<feature type="transmembrane region" description="Helical" evidence="1">
    <location>
        <begin position="234"/>
        <end position="254"/>
    </location>
</feature>
<gene>
    <name evidence="2" type="ORF">H8S37_01065</name>
</gene>
<evidence type="ECO:0008006" key="4">
    <source>
        <dbReference type="Google" id="ProtNLM"/>
    </source>
</evidence>
<protein>
    <recommendedName>
        <fullName evidence="4">O-antigen ligase family protein</fullName>
    </recommendedName>
</protein>
<evidence type="ECO:0000256" key="1">
    <source>
        <dbReference type="SAM" id="Phobius"/>
    </source>
</evidence>
<keyword evidence="1" id="KW-1133">Transmembrane helix</keyword>
<keyword evidence="3" id="KW-1185">Reference proteome</keyword>
<dbReference type="Proteomes" id="UP000652477">
    <property type="component" value="Unassembled WGS sequence"/>
</dbReference>
<feature type="transmembrane region" description="Helical" evidence="1">
    <location>
        <begin position="63"/>
        <end position="84"/>
    </location>
</feature>
<feature type="transmembrane region" description="Helical" evidence="1">
    <location>
        <begin position="347"/>
        <end position="367"/>
    </location>
</feature>
<comment type="caution">
    <text evidence="2">The sequence shown here is derived from an EMBL/GenBank/DDBJ whole genome shotgun (WGS) entry which is preliminary data.</text>
</comment>
<name>A0A923RNL6_9FIRM</name>
<dbReference type="InterPro" id="IPR051533">
    <property type="entry name" value="WaaL-like"/>
</dbReference>
<keyword evidence="1" id="KW-0472">Membrane</keyword>
<dbReference type="EMBL" id="JACOPF010000001">
    <property type="protein sequence ID" value="MBC5687525.1"/>
    <property type="molecule type" value="Genomic_DNA"/>
</dbReference>
<feature type="transmembrane region" description="Helical" evidence="1">
    <location>
        <begin position="96"/>
        <end position="116"/>
    </location>
</feature>
<sequence length="424" mass="49232">MNKELYFKMNNERYTEKIFYFILTLAVLSDILRIPGTTYTFFRLSIPIAVLIIALYPKWFRRLIIGGMVFVFINSIFNVIFYRVYRTDLVFDFSAYIKYTILYFSIFLIVVLISIIKEKEGNRFEKKFGDWLCFMGMLLGIILFLSDIFPFFFGNLPIDNPNNYGCYIAAILPIYLLRLQERKNIVFLLMIVFFFLLLYINDCKASLFGCLFQIVLLFCVNTKSTKGSFIIRRLTVPMLALFIGVGVILLNPTINGYSLQGIIMEPISRILTDNPYPTYTASVSFRTNTTLFALKQIWEMKGIGFGAGNLGIALKAEFPDLNPEYVQALNGSSLNLHNAWLEFMVDWGFLGIILLVFPLLYAIKLYLGKNVLRAIEKLSIIFIFSFPIWVIGPSNVYTMYFLFCIILYIFINIRNLDKDRINYI</sequence>
<feature type="transmembrane region" description="Helical" evidence="1">
    <location>
        <begin position="128"/>
        <end position="149"/>
    </location>
</feature>
<dbReference type="PANTHER" id="PTHR37422:SF13">
    <property type="entry name" value="LIPOPOLYSACCHARIDE BIOSYNTHESIS PROTEIN PA4999-RELATED"/>
    <property type="match status" value="1"/>
</dbReference>
<dbReference type="PANTHER" id="PTHR37422">
    <property type="entry name" value="TEICHURONIC ACID BIOSYNTHESIS PROTEIN TUAE"/>
    <property type="match status" value="1"/>
</dbReference>
<feature type="transmembrane region" description="Helical" evidence="1">
    <location>
        <begin position="184"/>
        <end position="200"/>
    </location>
</feature>
<organism evidence="2 3">
    <name type="scientific">Mediterraneibacter hominis</name>
    <dbReference type="NCBI Taxonomy" id="2763054"/>
    <lineage>
        <taxon>Bacteria</taxon>
        <taxon>Bacillati</taxon>
        <taxon>Bacillota</taxon>
        <taxon>Clostridia</taxon>
        <taxon>Lachnospirales</taxon>
        <taxon>Lachnospiraceae</taxon>
        <taxon>Mediterraneibacter</taxon>
    </lineage>
</organism>
<evidence type="ECO:0000313" key="2">
    <source>
        <dbReference type="EMBL" id="MBC5687525.1"/>
    </source>
</evidence>
<feature type="transmembrane region" description="Helical" evidence="1">
    <location>
        <begin position="40"/>
        <end position="56"/>
    </location>
</feature>
<keyword evidence="1" id="KW-0812">Transmembrane</keyword>
<evidence type="ECO:0000313" key="3">
    <source>
        <dbReference type="Proteomes" id="UP000652477"/>
    </source>
</evidence>
<reference evidence="2" key="1">
    <citation type="submission" date="2020-08" db="EMBL/GenBank/DDBJ databases">
        <title>Genome public.</title>
        <authorList>
            <person name="Liu C."/>
            <person name="Sun Q."/>
        </authorList>
    </citation>
    <scope>NUCLEOTIDE SEQUENCE</scope>
    <source>
        <strain evidence="2">NSJ-55</strain>
    </source>
</reference>
<feature type="transmembrane region" description="Helical" evidence="1">
    <location>
        <begin position="18"/>
        <end position="34"/>
    </location>
</feature>
<proteinExistence type="predicted"/>
<dbReference type="RefSeq" id="WP_186874212.1">
    <property type="nucleotide sequence ID" value="NZ_JACOPF010000001.1"/>
</dbReference>
<feature type="transmembrane region" description="Helical" evidence="1">
    <location>
        <begin position="397"/>
        <end position="416"/>
    </location>
</feature>
<dbReference type="AlphaFoldDB" id="A0A923RNL6"/>